<protein>
    <recommendedName>
        <fullName evidence="3">DUF721 domain-containing protein</fullName>
    </recommendedName>
</protein>
<gene>
    <name evidence="1" type="ORF">BWD09_02805</name>
</gene>
<dbReference type="Pfam" id="PF05258">
    <property type="entry name" value="DciA"/>
    <property type="match status" value="1"/>
</dbReference>
<reference evidence="2" key="1">
    <citation type="submission" date="2017-01" db="EMBL/GenBank/DDBJ databases">
        <authorList>
            <person name="Wolfgang W.J."/>
            <person name="Cole J."/>
            <person name="Wroblewski D."/>
            <person name="Mcginnis J."/>
            <person name="Musser K.A."/>
        </authorList>
    </citation>
    <scope>NUCLEOTIDE SEQUENCE [LARGE SCALE GENOMIC DNA]</scope>
    <source>
        <strain evidence="2">DSM 19151</strain>
    </source>
</reference>
<name>A0A1X3DFT8_9NEIS</name>
<dbReference type="STRING" id="194197.BWD09_02805"/>
<dbReference type="EMBL" id="MTBO01000003">
    <property type="protein sequence ID" value="OSI18337.1"/>
    <property type="molecule type" value="Genomic_DNA"/>
</dbReference>
<dbReference type="InterPro" id="IPR007922">
    <property type="entry name" value="DciA-like"/>
</dbReference>
<evidence type="ECO:0000313" key="2">
    <source>
        <dbReference type="Proteomes" id="UP000193118"/>
    </source>
</evidence>
<proteinExistence type="predicted"/>
<dbReference type="AlphaFoldDB" id="A0A1X3DFT8"/>
<dbReference type="RefSeq" id="WP_085365218.1">
    <property type="nucleotide sequence ID" value="NZ_CAUJPZ010000027.1"/>
</dbReference>
<dbReference type="GeneID" id="94581248"/>
<dbReference type="OrthoDB" id="8613287at2"/>
<sequence>MDLNRLGGRDGHLLALLQRSQQWRRLDAQVKQMMPANLCAHFQTACVENGVLVLLADNNMVSSRLRMIAPGLLPRLQALHPDIAGVRVKVLPKPPQTPRVNSLKMSDAALEGFRHTAGRLQHHPELAQALQRLAEKHGKG</sequence>
<organism evidence="1 2">
    <name type="scientific">Neisseria dentiae</name>
    <dbReference type="NCBI Taxonomy" id="194197"/>
    <lineage>
        <taxon>Bacteria</taxon>
        <taxon>Pseudomonadati</taxon>
        <taxon>Pseudomonadota</taxon>
        <taxon>Betaproteobacteria</taxon>
        <taxon>Neisseriales</taxon>
        <taxon>Neisseriaceae</taxon>
        <taxon>Neisseria</taxon>
    </lineage>
</organism>
<comment type="caution">
    <text evidence="1">The sequence shown here is derived from an EMBL/GenBank/DDBJ whole genome shotgun (WGS) entry which is preliminary data.</text>
</comment>
<evidence type="ECO:0008006" key="3">
    <source>
        <dbReference type="Google" id="ProtNLM"/>
    </source>
</evidence>
<dbReference type="Proteomes" id="UP000193118">
    <property type="component" value="Unassembled WGS sequence"/>
</dbReference>
<evidence type="ECO:0000313" key="1">
    <source>
        <dbReference type="EMBL" id="OSI18337.1"/>
    </source>
</evidence>
<keyword evidence="2" id="KW-1185">Reference proteome</keyword>
<accession>A0A1X3DFT8</accession>